<comment type="caution">
    <text evidence="2">The sequence shown here is derived from an EMBL/GenBank/DDBJ whole genome shotgun (WGS) entry which is preliminary data.</text>
</comment>
<dbReference type="EMBL" id="NPBV01000017">
    <property type="protein sequence ID" value="PAD21170.1"/>
    <property type="molecule type" value="Genomic_DNA"/>
</dbReference>
<dbReference type="InterPro" id="IPR000182">
    <property type="entry name" value="GNAT_dom"/>
</dbReference>
<gene>
    <name evidence="2" type="ORF">CHH64_09545</name>
</gene>
<sequence>MVHIRKVKKNEETMLHNLMQFYIYEFSKYISEIKLEEDCTYKPFELSLYWEEKTHHAYFICLDAEIIGFALIESSKEINTILEFFILAGYQGKRFGKVAARKLFEAFDGYWSVSQIEKNQPAQNFWWNMISDITNGEMEEVYSKGKYIQTFHSNSLSK</sequence>
<dbReference type="RefSeq" id="WP_095261015.1">
    <property type="nucleotide sequence ID" value="NZ_NPBD01000013.1"/>
</dbReference>
<accession>A0A268AAL8</accession>
<organism evidence="2 3">
    <name type="scientific">Terribacillus saccharophilus</name>
    <dbReference type="NCBI Taxonomy" id="361277"/>
    <lineage>
        <taxon>Bacteria</taxon>
        <taxon>Bacillati</taxon>
        <taxon>Bacillota</taxon>
        <taxon>Bacilli</taxon>
        <taxon>Bacillales</taxon>
        <taxon>Bacillaceae</taxon>
        <taxon>Terribacillus</taxon>
    </lineage>
</organism>
<evidence type="ECO:0000259" key="1">
    <source>
        <dbReference type="PROSITE" id="PS51186"/>
    </source>
</evidence>
<reference evidence="2 3" key="1">
    <citation type="submission" date="2017-07" db="EMBL/GenBank/DDBJ databases">
        <title>Isolation and whole genome analysis of endospore-forming bacteria from heroin.</title>
        <authorList>
            <person name="Kalinowski J."/>
            <person name="Ahrens B."/>
            <person name="Al-Dilaimi A."/>
            <person name="Winkler A."/>
            <person name="Wibberg D."/>
            <person name="Schleenbecker U."/>
            <person name="Ruckert C."/>
            <person name="Wolfel R."/>
            <person name="Grass G."/>
        </authorList>
    </citation>
    <scope>NUCLEOTIDE SEQUENCE [LARGE SCALE GENOMIC DNA]</scope>
    <source>
        <strain evidence="2 3">7528</strain>
    </source>
</reference>
<dbReference type="Pfam" id="PF00583">
    <property type="entry name" value="Acetyltransf_1"/>
    <property type="match status" value="1"/>
</dbReference>
<evidence type="ECO:0000313" key="2">
    <source>
        <dbReference type="EMBL" id="PAD21170.1"/>
    </source>
</evidence>
<feature type="domain" description="N-acetyltransferase" evidence="1">
    <location>
        <begin position="19"/>
        <end position="158"/>
    </location>
</feature>
<evidence type="ECO:0000313" key="3">
    <source>
        <dbReference type="Proteomes" id="UP000216013"/>
    </source>
</evidence>
<dbReference type="SUPFAM" id="SSF55729">
    <property type="entry name" value="Acyl-CoA N-acyltransferases (Nat)"/>
    <property type="match status" value="1"/>
</dbReference>
<dbReference type="Gene3D" id="3.40.630.30">
    <property type="match status" value="1"/>
</dbReference>
<proteinExistence type="predicted"/>
<dbReference type="Proteomes" id="UP000216013">
    <property type="component" value="Unassembled WGS sequence"/>
</dbReference>
<dbReference type="AlphaFoldDB" id="A0A268AAL8"/>
<dbReference type="PROSITE" id="PS51186">
    <property type="entry name" value="GNAT"/>
    <property type="match status" value="1"/>
</dbReference>
<dbReference type="InterPro" id="IPR016181">
    <property type="entry name" value="Acyl_CoA_acyltransferase"/>
</dbReference>
<dbReference type="GO" id="GO:0016747">
    <property type="term" value="F:acyltransferase activity, transferring groups other than amino-acyl groups"/>
    <property type="evidence" value="ECO:0007669"/>
    <property type="project" value="InterPro"/>
</dbReference>
<name>A0A268AAL8_9BACI</name>
<protein>
    <recommendedName>
        <fullName evidence="1">N-acetyltransferase domain-containing protein</fullName>
    </recommendedName>
</protein>